<reference evidence="9 10" key="1">
    <citation type="submission" date="2017-07" db="EMBL/GenBank/DDBJ databases">
        <title>Isolation and whole genome analysis of endospore-forming bacteria from heroin.</title>
        <authorList>
            <person name="Kalinowski J."/>
            <person name="Ahrens B."/>
            <person name="Al-Dilaimi A."/>
            <person name="Winkler A."/>
            <person name="Wibberg D."/>
            <person name="Schleenbecker U."/>
            <person name="Ruckert C."/>
            <person name="Wolfel R."/>
            <person name="Grass G."/>
        </authorList>
    </citation>
    <scope>NUCLEOTIDE SEQUENCE [LARGE SCALE GENOMIC DNA]</scope>
    <source>
        <strain evidence="9 10">7539</strain>
    </source>
</reference>
<dbReference type="RefSeq" id="WP_011246405.1">
    <property type="nucleotide sequence ID" value="NZ_BOQQ01000005.1"/>
</dbReference>
<organism evidence="9 10">
    <name type="scientific">Shouchella clausii</name>
    <name type="common">Alkalihalobacillus clausii</name>
    <dbReference type="NCBI Taxonomy" id="79880"/>
    <lineage>
        <taxon>Bacteria</taxon>
        <taxon>Bacillati</taxon>
        <taxon>Bacillota</taxon>
        <taxon>Bacilli</taxon>
        <taxon>Bacillales</taxon>
        <taxon>Bacillaceae</taxon>
        <taxon>Shouchella</taxon>
    </lineage>
</organism>
<keyword evidence="3" id="KW-1003">Cell membrane</keyword>
<dbReference type="InterPro" id="IPR007353">
    <property type="entry name" value="DUF421"/>
</dbReference>
<evidence type="ECO:0000256" key="4">
    <source>
        <dbReference type="ARBA" id="ARBA00022692"/>
    </source>
</evidence>
<evidence type="ECO:0000256" key="5">
    <source>
        <dbReference type="ARBA" id="ARBA00022989"/>
    </source>
</evidence>
<proteinExistence type="inferred from homology"/>
<dbReference type="GO" id="GO:0005886">
    <property type="term" value="C:plasma membrane"/>
    <property type="evidence" value="ECO:0007669"/>
    <property type="project" value="UniProtKB-SubCell"/>
</dbReference>
<evidence type="ECO:0000256" key="3">
    <source>
        <dbReference type="ARBA" id="ARBA00022475"/>
    </source>
</evidence>
<accession>A0A268NXG3</accession>
<dbReference type="InterPro" id="IPR023090">
    <property type="entry name" value="UPF0702_alpha/beta_dom_sf"/>
</dbReference>
<feature type="transmembrane region" description="Helical" evidence="7">
    <location>
        <begin position="44"/>
        <end position="66"/>
    </location>
</feature>
<keyword evidence="5 7" id="KW-1133">Transmembrane helix</keyword>
<protein>
    <recommendedName>
        <fullName evidence="8">YetF C-terminal domain-containing protein</fullName>
    </recommendedName>
</protein>
<keyword evidence="4 7" id="KW-0812">Transmembrane</keyword>
<comment type="caution">
    <text evidence="9">The sequence shown here is derived from an EMBL/GenBank/DDBJ whole genome shotgun (WGS) entry which is preliminary data.</text>
</comment>
<dbReference type="EMBL" id="NPCC01000023">
    <property type="protein sequence ID" value="PAE88213.1"/>
    <property type="molecule type" value="Genomic_DNA"/>
</dbReference>
<sequence>MDAMIVRAAATYAALVLIKQYKNETTQTQQGPFELALALFAGEAIAAFWSLWVLLPIFLLVIAAVLKRKTGESGKLQHTSKPPTVAPPLQKEGPALAMPLPLIIDGTIQHDHLRELRQTELWLRQQLRKLGYRDIKKIAYCSLKGKESFFIDSF</sequence>
<dbReference type="Pfam" id="PF04239">
    <property type="entry name" value="DUF421"/>
    <property type="match status" value="1"/>
</dbReference>
<evidence type="ECO:0000259" key="8">
    <source>
        <dbReference type="Pfam" id="PF04239"/>
    </source>
</evidence>
<comment type="similarity">
    <text evidence="2">Belongs to the UPF0702 family.</text>
</comment>
<evidence type="ECO:0000313" key="10">
    <source>
        <dbReference type="Proteomes" id="UP000216207"/>
    </source>
</evidence>
<feature type="domain" description="YetF C-terminal" evidence="8">
    <location>
        <begin position="94"/>
        <end position="143"/>
    </location>
</feature>
<dbReference type="PANTHER" id="PTHR34582">
    <property type="entry name" value="UPF0702 TRANSMEMBRANE PROTEIN YCAP"/>
    <property type="match status" value="1"/>
</dbReference>
<evidence type="ECO:0000256" key="1">
    <source>
        <dbReference type="ARBA" id="ARBA00004651"/>
    </source>
</evidence>
<dbReference type="PANTHER" id="PTHR34582:SF6">
    <property type="entry name" value="UPF0702 TRANSMEMBRANE PROTEIN YCAP"/>
    <property type="match status" value="1"/>
</dbReference>
<name>A0A268NXG3_SHOCL</name>
<evidence type="ECO:0000256" key="7">
    <source>
        <dbReference type="SAM" id="Phobius"/>
    </source>
</evidence>
<evidence type="ECO:0000256" key="6">
    <source>
        <dbReference type="ARBA" id="ARBA00023136"/>
    </source>
</evidence>
<gene>
    <name evidence="9" type="ORF">CHH72_15325</name>
</gene>
<keyword evidence="6 7" id="KW-0472">Membrane</keyword>
<evidence type="ECO:0000313" key="9">
    <source>
        <dbReference type="EMBL" id="PAE88213.1"/>
    </source>
</evidence>
<evidence type="ECO:0000256" key="2">
    <source>
        <dbReference type="ARBA" id="ARBA00006448"/>
    </source>
</evidence>
<dbReference type="Proteomes" id="UP000216207">
    <property type="component" value="Unassembled WGS sequence"/>
</dbReference>
<dbReference type="AlphaFoldDB" id="A0A268NXG3"/>
<dbReference type="Gene3D" id="3.30.240.20">
    <property type="entry name" value="bsu07140 like domains"/>
    <property type="match status" value="1"/>
</dbReference>
<comment type="subcellular location">
    <subcellularLocation>
        <location evidence="1">Cell membrane</location>
        <topology evidence="1">Multi-pass membrane protein</topology>
    </subcellularLocation>
</comment>